<dbReference type="OrthoDB" id="9777593at2"/>
<dbReference type="SUPFAM" id="SSF52266">
    <property type="entry name" value="SGNH hydrolase"/>
    <property type="match status" value="1"/>
</dbReference>
<dbReference type="GO" id="GO:0004622">
    <property type="term" value="F:phosphatidylcholine lysophospholipase activity"/>
    <property type="evidence" value="ECO:0007669"/>
    <property type="project" value="TreeGrafter"/>
</dbReference>
<dbReference type="InterPro" id="IPR013830">
    <property type="entry name" value="SGNH_hydro"/>
</dbReference>
<protein>
    <submittedName>
        <fullName evidence="2">GDSL family lipase</fullName>
    </submittedName>
</protein>
<gene>
    <name evidence="2" type="ORF">FDB51_02580</name>
</gene>
<sequence>MSKHVDIIFLGDSLTFGYGVPKKDSWVYKIQNNINVTSLNKGSNGDTSIGMLNRYYEDVIRYTPIKIFIMCGSNDLLLGRTVKSIIENIELMINDSLEINSNVVIGIPPSIIGAMANKLFSSSPFYTYAEENLIKLREAIINLAVNYSLSYIDFYSITLNNSDIYLDGIHLNSLGNEIMYKNAVSYF</sequence>
<dbReference type="EMBL" id="SWVK01000002">
    <property type="protein sequence ID" value="NFN34028.1"/>
    <property type="molecule type" value="Genomic_DNA"/>
</dbReference>
<accession>A0A0M1M6P1</accession>
<dbReference type="PANTHER" id="PTHR30383:SF5">
    <property type="entry name" value="SGNH HYDROLASE-TYPE ESTERASE DOMAIN-CONTAINING PROTEIN"/>
    <property type="match status" value="1"/>
</dbReference>
<dbReference type="Gene3D" id="3.40.50.1110">
    <property type="entry name" value="SGNH hydrolase"/>
    <property type="match status" value="1"/>
</dbReference>
<dbReference type="InterPro" id="IPR051532">
    <property type="entry name" value="Ester_Hydrolysis_Enzymes"/>
</dbReference>
<dbReference type="AlphaFoldDB" id="A0A0M1M6P1"/>
<proteinExistence type="predicted"/>
<dbReference type="PANTHER" id="PTHR30383">
    <property type="entry name" value="THIOESTERASE 1/PROTEASE 1/LYSOPHOSPHOLIPASE L1"/>
    <property type="match status" value="1"/>
</dbReference>
<feature type="domain" description="SGNH hydrolase-type esterase" evidence="1">
    <location>
        <begin position="9"/>
        <end position="178"/>
    </location>
</feature>
<name>A0A0M1M6P1_CLOBO</name>
<evidence type="ECO:0000313" key="3">
    <source>
        <dbReference type="Proteomes" id="UP000473681"/>
    </source>
</evidence>
<dbReference type="InterPro" id="IPR036514">
    <property type="entry name" value="SGNH_hydro_sf"/>
</dbReference>
<comment type="caution">
    <text evidence="2">The sequence shown here is derived from an EMBL/GenBank/DDBJ whole genome shotgun (WGS) entry which is preliminary data.</text>
</comment>
<dbReference type="Proteomes" id="UP000473681">
    <property type="component" value="Unassembled WGS sequence"/>
</dbReference>
<dbReference type="Pfam" id="PF13472">
    <property type="entry name" value="Lipase_GDSL_2"/>
    <property type="match status" value="1"/>
</dbReference>
<evidence type="ECO:0000259" key="1">
    <source>
        <dbReference type="Pfam" id="PF13472"/>
    </source>
</evidence>
<reference evidence="2 3" key="1">
    <citation type="submission" date="2019-04" db="EMBL/GenBank/DDBJ databases">
        <title>Genome sequencing of Clostridium botulinum Groups I-IV and Clostridium butyricum.</title>
        <authorList>
            <person name="Brunt J."/>
            <person name="Van Vliet A.H.M."/>
            <person name="Stringer S.C."/>
            <person name="Carter A.T."/>
            <person name="Peck M.W."/>
        </authorList>
    </citation>
    <scope>NUCLEOTIDE SEQUENCE [LARGE SCALE GENOMIC DNA]</scope>
    <source>
        <strain evidence="2 3">CB-K-33E</strain>
    </source>
</reference>
<dbReference type="RefSeq" id="WP_053342541.1">
    <property type="nucleotide sequence ID" value="NZ_JACBBZ010000001.1"/>
</dbReference>
<organism evidence="2 3">
    <name type="scientific">Clostridium botulinum</name>
    <dbReference type="NCBI Taxonomy" id="1491"/>
    <lineage>
        <taxon>Bacteria</taxon>
        <taxon>Bacillati</taxon>
        <taxon>Bacillota</taxon>
        <taxon>Clostridia</taxon>
        <taxon>Eubacteriales</taxon>
        <taxon>Clostridiaceae</taxon>
        <taxon>Clostridium</taxon>
    </lineage>
</organism>
<evidence type="ECO:0000313" key="2">
    <source>
        <dbReference type="EMBL" id="NFN34028.1"/>
    </source>
</evidence>